<dbReference type="InterPro" id="IPR011701">
    <property type="entry name" value="MFS"/>
</dbReference>
<dbReference type="Proteomes" id="UP000799324">
    <property type="component" value="Unassembled WGS sequence"/>
</dbReference>
<evidence type="ECO:0000313" key="7">
    <source>
        <dbReference type="EMBL" id="KAF2662255.1"/>
    </source>
</evidence>
<feature type="transmembrane region" description="Helical" evidence="5">
    <location>
        <begin position="474"/>
        <end position="494"/>
    </location>
</feature>
<feature type="domain" description="Major facilitator superfamily (MFS) profile" evidence="6">
    <location>
        <begin position="20"/>
        <end position="499"/>
    </location>
</feature>
<evidence type="ECO:0000256" key="1">
    <source>
        <dbReference type="ARBA" id="ARBA00004141"/>
    </source>
</evidence>
<feature type="transmembrane region" description="Helical" evidence="5">
    <location>
        <begin position="89"/>
        <end position="112"/>
    </location>
</feature>
<evidence type="ECO:0000259" key="6">
    <source>
        <dbReference type="PROSITE" id="PS50850"/>
    </source>
</evidence>
<proteinExistence type="predicted"/>
<feature type="transmembrane region" description="Helical" evidence="5">
    <location>
        <begin position="387"/>
        <end position="408"/>
    </location>
</feature>
<dbReference type="AlphaFoldDB" id="A0A6A6TQA7"/>
<feature type="transmembrane region" description="Helical" evidence="5">
    <location>
        <begin position="252"/>
        <end position="272"/>
    </location>
</feature>
<dbReference type="GO" id="GO:0016020">
    <property type="term" value="C:membrane"/>
    <property type="evidence" value="ECO:0007669"/>
    <property type="project" value="UniProtKB-SubCell"/>
</dbReference>
<feature type="transmembrane region" description="Helical" evidence="5">
    <location>
        <begin position="220"/>
        <end position="240"/>
    </location>
</feature>
<dbReference type="PANTHER" id="PTHR42718">
    <property type="entry name" value="MAJOR FACILITATOR SUPERFAMILY MULTIDRUG TRANSPORTER MFSC"/>
    <property type="match status" value="1"/>
</dbReference>
<feature type="transmembrane region" description="Helical" evidence="5">
    <location>
        <begin position="175"/>
        <end position="195"/>
    </location>
</feature>
<dbReference type="EMBL" id="MU004290">
    <property type="protein sequence ID" value="KAF2662255.1"/>
    <property type="molecule type" value="Genomic_DNA"/>
</dbReference>
<evidence type="ECO:0000256" key="5">
    <source>
        <dbReference type="SAM" id="Phobius"/>
    </source>
</evidence>
<organism evidence="7 8">
    <name type="scientific">Lophiostoma macrostomum CBS 122681</name>
    <dbReference type="NCBI Taxonomy" id="1314788"/>
    <lineage>
        <taxon>Eukaryota</taxon>
        <taxon>Fungi</taxon>
        <taxon>Dikarya</taxon>
        <taxon>Ascomycota</taxon>
        <taxon>Pezizomycotina</taxon>
        <taxon>Dothideomycetes</taxon>
        <taxon>Pleosporomycetidae</taxon>
        <taxon>Pleosporales</taxon>
        <taxon>Lophiostomataceae</taxon>
        <taxon>Lophiostoma</taxon>
    </lineage>
</organism>
<feature type="transmembrane region" description="Helical" evidence="5">
    <location>
        <begin position="56"/>
        <end position="77"/>
    </location>
</feature>
<comment type="subcellular location">
    <subcellularLocation>
        <location evidence="1">Membrane</location>
        <topology evidence="1">Multi-pass membrane protein</topology>
    </subcellularLocation>
</comment>
<dbReference type="PROSITE" id="PS50850">
    <property type="entry name" value="MFS"/>
    <property type="match status" value="1"/>
</dbReference>
<dbReference type="GO" id="GO:0022857">
    <property type="term" value="F:transmembrane transporter activity"/>
    <property type="evidence" value="ECO:0007669"/>
    <property type="project" value="InterPro"/>
</dbReference>
<keyword evidence="8" id="KW-1185">Reference proteome</keyword>
<evidence type="ECO:0000256" key="4">
    <source>
        <dbReference type="ARBA" id="ARBA00023136"/>
    </source>
</evidence>
<sequence>MPDQELAHRSRKSTLRIALIILQPSLVNFLSSFTNGVITVGLPIISRSIALPRELYLWPTSVCGLTSGAMLLLAGAIADIVGARIVDLVGIFLLGCFTLACGLSATGVQLVIFRAFQGIATSMHLPASVALVAAAVPQGRTRNIGFACLGLSQPLGFSVGLVVSGIMIERTGWRSCFYLAGGAMLVTAITAIWTLPRVKLEGQAVTGLRTLRRLYMELDWIGGMLASAGLAILSYVLAVLSADLQSIHSASTACLLAVSFVLLVAFPVWMHIREKAGKPALVPNALWKNTPFASTCVMVALSNGVCNSIELFSSLYFQEVQSRSILTTSLYLLPNLLTGVCLNMLVGSFVDRMPARWLVVTSSFLCILSPLGMSLVNPSWSYWYLEFWAQIFAPFSSDVLFTVGLIIVSDQFPEKTQALAGAVFNTVAQFGMSLGIGTCQVVSLAVMAKTESQESKEGASGESEHAAVLNSYRAVFFLMCGYMTICGFLAIFGLRKAGKVGLKRE</sequence>
<gene>
    <name evidence="7" type="ORF">K491DRAFT_585737</name>
</gene>
<dbReference type="InterPro" id="IPR036259">
    <property type="entry name" value="MFS_trans_sf"/>
</dbReference>
<feature type="transmembrane region" description="Helical" evidence="5">
    <location>
        <begin position="356"/>
        <end position="375"/>
    </location>
</feature>
<keyword evidence="3 5" id="KW-1133">Transmembrane helix</keyword>
<protein>
    <submittedName>
        <fullName evidence="7">MFS general substrate transporter</fullName>
    </submittedName>
</protein>
<keyword evidence="2 5" id="KW-0812">Transmembrane</keyword>
<evidence type="ECO:0000256" key="3">
    <source>
        <dbReference type="ARBA" id="ARBA00022989"/>
    </source>
</evidence>
<name>A0A6A6TQA7_9PLEO</name>
<dbReference type="Pfam" id="PF07690">
    <property type="entry name" value="MFS_1"/>
    <property type="match status" value="1"/>
</dbReference>
<dbReference type="InterPro" id="IPR020846">
    <property type="entry name" value="MFS_dom"/>
</dbReference>
<feature type="transmembrane region" description="Helical" evidence="5">
    <location>
        <begin position="144"/>
        <end position="168"/>
    </location>
</feature>
<feature type="transmembrane region" description="Helical" evidence="5">
    <location>
        <begin position="20"/>
        <end position="44"/>
    </location>
</feature>
<dbReference type="SUPFAM" id="SSF103473">
    <property type="entry name" value="MFS general substrate transporter"/>
    <property type="match status" value="1"/>
</dbReference>
<evidence type="ECO:0000313" key="8">
    <source>
        <dbReference type="Proteomes" id="UP000799324"/>
    </source>
</evidence>
<dbReference type="OrthoDB" id="2130629at2759"/>
<dbReference type="PANTHER" id="PTHR42718:SF27">
    <property type="entry name" value="TRANSPORTER, PUTATIVE-RELATED"/>
    <property type="match status" value="1"/>
</dbReference>
<keyword evidence="4 5" id="KW-0472">Membrane</keyword>
<evidence type="ECO:0000256" key="2">
    <source>
        <dbReference type="ARBA" id="ARBA00022692"/>
    </source>
</evidence>
<feature type="transmembrane region" description="Helical" evidence="5">
    <location>
        <begin position="329"/>
        <end position="350"/>
    </location>
</feature>
<accession>A0A6A6TQA7</accession>
<dbReference type="Gene3D" id="1.20.1250.20">
    <property type="entry name" value="MFS general substrate transporter like domains"/>
    <property type="match status" value="2"/>
</dbReference>
<reference evidence="7" key="1">
    <citation type="journal article" date="2020" name="Stud. Mycol.">
        <title>101 Dothideomycetes genomes: a test case for predicting lifestyles and emergence of pathogens.</title>
        <authorList>
            <person name="Haridas S."/>
            <person name="Albert R."/>
            <person name="Binder M."/>
            <person name="Bloem J."/>
            <person name="Labutti K."/>
            <person name="Salamov A."/>
            <person name="Andreopoulos B."/>
            <person name="Baker S."/>
            <person name="Barry K."/>
            <person name="Bills G."/>
            <person name="Bluhm B."/>
            <person name="Cannon C."/>
            <person name="Castanera R."/>
            <person name="Culley D."/>
            <person name="Daum C."/>
            <person name="Ezra D."/>
            <person name="Gonzalez J."/>
            <person name="Henrissat B."/>
            <person name="Kuo A."/>
            <person name="Liang C."/>
            <person name="Lipzen A."/>
            <person name="Lutzoni F."/>
            <person name="Magnuson J."/>
            <person name="Mondo S."/>
            <person name="Nolan M."/>
            <person name="Ohm R."/>
            <person name="Pangilinan J."/>
            <person name="Park H.-J."/>
            <person name="Ramirez L."/>
            <person name="Alfaro M."/>
            <person name="Sun H."/>
            <person name="Tritt A."/>
            <person name="Yoshinaga Y."/>
            <person name="Zwiers L.-H."/>
            <person name="Turgeon B."/>
            <person name="Goodwin S."/>
            <person name="Spatafora J."/>
            <person name="Crous P."/>
            <person name="Grigoriev I."/>
        </authorList>
    </citation>
    <scope>NUCLEOTIDE SEQUENCE</scope>
    <source>
        <strain evidence="7">CBS 122681</strain>
    </source>
</reference>